<dbReference type="InterPro" id="IPR035069">
    <property type="entry name" value="TTHA1013/TTHA0281-like"/>
</dbReference>
<dbReference type="Gene3D" id="3.30.160.250">
    <property type="match status" value="1"/>
</dbReference>
<keyword evidence="3" id="KW-1185">Reference proteome</keyword>
<name>A0A418T406_9RHOB</name>
<dbReference type="SUPFAM" id="SSF143100">
    <property type="entry name" value="TTHA1013/TTHA0281-like"/>
    <property type="match status" value="1"/>
</dbReference>
<dbReference type="EMBL" id="QZCG01000002">
    <property type="protein sequence ID" value="RJE87949.1"/>
    <property type="molecule type" value="Genomic_DNA"/>
</dbReference>
<accession>A0A418T406</accession>
<dbReference type="InterPro" id="IPR031807">
    <property type="entry name" value="HicB-like"/>
</dbReference>
<reference evidence="3" key="1">
    <citation type="submission" date="2018-09" db="EMBL/GenBank/DDBJ databases">
        <title>Acidovorax cavernicola nov. sp. isolated from Gruta de las Maravillas (Aracena, Spain).</title>
        <authorList>
            <person name="Jurado V."/>
            <person name="Gutierrez-Patricio S."/>
            <person name="Gonzalez-Pimentel J.L."/>
            <person name="Miller A.Z."/>
            <person name="Laiz L."/>
            <person name="Saiz-Jimenez C."/>
        </authorList>
    </citation>
    <scope>NUCLEOTIDE SEQUENCE [LARGE SCALE GENOMIC DNA]</scope>
    <source>
        <strain evidence="3">1011MAR3C25</strain>
    </source>
</reference>
<organism evidence="2 3">
    <name type="scientific">Paracoccus onubensis</name>
    <dbReference type="NCBI Taxonomy" id="1675788"/>
    <lineage>
        <taxon>Bacteria</taxon>
        <taxon>Pseudomonadati</taxon>
        <taxon>Pseudomonadota</taxon>
        <taxon>Alphaproteobacteria</taxon>
        <taxon>Rhodobacterales</taxon>
        <taxon>Paracoccaceae</taxon>
        <taxon>Paracoccus</taxon>
    </lineage>
</organism>
<dbReference type="OrthoDB" id="9807959at2"/>
<comment type="caution">
    <text evidence="2">The sequence shown here is derived from an EMBL/GenBank/DDBJ whole genome shotgun (WGS) entry which is preliminary data.</text>
</comment>
<dbReference type="RefSeq" id="WP_119745905.1">
    <property type="nucleotide sequence ID" value="NZ_QZCG01000002.1"/>
</dbReference>
<dbReference type="Pfam" id="PF15919">
    <property type="entry name" value="HicB_lk_antitox"/>
    <property type="match status" value="1"/>
</dbReference>
<evidence type="ECO:0000259" key="1">
    <source>
        <dbReference type="Pfam" id="PF15919"/>
    </source>
</evidence>
<gene>
    <name evidence="2" type="ORF">D3P04_03245</name>
</gene>
<dbReference type="AlphaFoldDB" id="A0A418T406"/>
<evidence type="ECO:0000313" key="3">
    <source>
        <dbReference type="Proteomes" id="UP000284202"/>
    </source>
</evidence>
<dbReference type="Proteomes" id="UP000284202">
    <property type="component" value="Unassembled WGS sequence"/>
</dbReference>
<evidence type="ECO:0000313" key="2">
    <source>
        <dbReference type="EMBL" id="RJE87949.1"/>
    </source>
</evidence>
<feature type="domain" description="HicB-like antitoxin of toxin-antitoxin system" evidence="1">
    <location>
        <begin position="3"/>
        <end position="88"/>
    </location>
</feature>
<proteinExistence type="predicted"/>
<sequence>MEYPLELTPDDNGTYLVTCPDLPEVTTFGDDIADAISHGADAVQEAIAARMDGFTDIPRPSKGEHHARVPLYLDLKIQMFWALAEAGMSRADLVRATGWSRTKVDRLFDPNHENKLAQLEEAFAALDKSVLVELEPA</sequence>
<protein>
    <submittedName>
        <fullName evidence="2">Type II toxin-antitoxin system HicB family antitoxin</fullName>
    </submittedName>
</protein>